<evidence type="ECO:0000313" key="7">
    <source>
        <dbReference type="EMBL" id="CCI10128.1"/>
    </source>
</evidence>
<evidence type="ECO:0000313" key="8">
    <source>
        <dbReference type="Proteomes" id="UP000053237"/>
    </source>
</evidence>
<name>A0A024FSW3_9STRA</name>
<feature type="domain" description="C3H1-type" evidence="6">
    <location>
        <begin position="423"/>
        <end position="451"/>
    </location>
</feature>
<protein>
    <recommendedName>
        <fullName evidence="6">C3H1-type domain-containing protein</fullName>
    </recommendedName>
</protein>
<evidence type="ECO:0000259" key="6">
    <source>
        <dbReference type="PROSITE" id="PS50103"/>
    </source>
</evidence>
<evidence type="ECO:0000256" key="5">
    <source>
        <dbReference type="SAM" id="MobiDB-lite"/>
    </source>
</evidence>
<keyword evidence="8" id="KW-1185">Reference proteome</keyword>
<keyword evidence="1 4" id="KW-0479">Metal-binding</keyword>
<dbReference type="Gene3D" id="4.10.1000.10">
    <property type="entry name" value="Zinc finger, CCCH-type"/>
    <property type="match status" value="1"/>
</dbReference>
<dbReference type="OrthoDB" id="410307at2759"/>
<dbReference type="InParanoid" id="A0A024FSW3"/>
<dbReference type="GO" id="GO:0008270">
    <property type="term" value="F:zinc ion binding"/>
    <property type="evidence" value="ECO:0007669"/>
    <property type="project" value="UniProtKB-KW"/>
</dbReference>
<dbReference type="InterPro" id="IPR036855">
    <property type="entry name" value="Znf_CCCH_sf"/>
</dbReference>
<reference evidence="7 8" key="1">
    <citation type="submission" date="2012-05" db="EMBL/GenBank/DDBJ databases">
        <title>Recombination and specialization in a pathogen metapopulation.</title>
        <authorList>
            <person name="Gardiner A."/>
            <person name="Kemen E."/>
            <person name="Schultz-Larsen T."/>
            <person name="MacLean D."/>
            <person name="Van Oosterhout C."/>
            <person name="Jones J.D.G."/>
        </authorList>
    </citation>
    <scope>NUCLEOTIDE SEQUENCE [LARGE SCALE GENOMIC DNA]</scope>
    <source>
        <strain evidence="7 8">Ac Nc2</strain>
    </source>
</reference>
<accession>A0A024FSW3</accession>
<proteinExistence type="predicted"/>
<comment type="caution">
    <text evidence="7">The sequence shown here is derived from an EMBL/GenBank/DDBJ whole genome shotgun (WGS) entry which is preliminary data.</text>
</comment>
<sequence>MASSDVMCILQRELQLTRERESDIQQVLRNVQANIENDKELLNLYQMAIVKLREALMQERQLQDESPKHFQKSLRQKNHENEESPGSLWHRFSREEIRDRNDTDSSDSSHCGCASPYKEESVTLSDEARDYKVQNEAIRSKTHALDSSIMQQYLPSSLLDSPHIDKNGASLFISEHSDTPESDSTSTRSTVNGAVAYDEDYYRRFTGNIRGKHPSGKTDKGRQLDQQAYHRLEFGQRNYSHTDGLAVMASDEREHAYCIENESASSSTAIKPCGTVILSALSSLSTVFQFIAKEELEHILIAVEGDVSAAIDRILYEHPSMYPSDVMVDLKSRESSDDTIYWSARNDWNTGTCPLEYGPLQNYAQKNSFVLSNRRKYDSNVENGSFLIKRQNAKVSQKNFRNDDYRSSLASPVSDGFSPRMHSYKTEICLFYLRGTCNYAKEECRFAHGEKDLREIHDNKARQMYLSTKSRAINLGLRDFASVSANGLFTLPSASVCSQSTHHSADDTKQYQQRDQENLPSLVQCGIDRFDASCTETLPDTERRSTHASCYHMDSHNCFRQRNHSSHFVHQMHPRQKVSSLHAVRNTRGRKMASEW</sequence>
<feature type="region of interest" description="Disordered" evidence="5">
    <location>
        <begin position="62"/>
        <end position="126"/>
    </location>
</feature>
<evidence type="ECO:0000256" key="3">
    <source>
        <dbReference type="ARBA" id="ARBA00022833"/>
    </source>
</evidence>
<dbReference type="SUPFAM" id="SSF90229">
    <property type="entry name" value="CCCH zinc finger"/>
    <property type="match status" value="1"/>
</dbReference>
<dbReference type="InterPro" id="IPR000571">
    <property type="entry name" value="Znf_CCCH"/>
</dbReference>
<dbReference type="PROSITE" id="PS50103">
    <property type="entry name" value="ZF_C3H1"/>
    <property type="match status" value="1"/>
</dbReference>
<keyword evidence="3 4" id="KW-0862">Zinc</keyword>
<dbReference type="CDD" id="cd14279">
    <property type="entry name" value="CUE"/>
    <property type="match status" value="1"/>
</dbReference>
<evidence type="ECO:0000256" key="2">
    <source>
        <dbReference type="ARBA" id="ARBA00022771"/>
    </source>
</evidence>
<evidence type="ECO:0000256" key="4">
    <source>
        <dbReference type="PROSITE-ProRule" id="PRU00723"/>
    </source>
</evidence>
<dbReference type="SMART" id="SM00356">
    <property type="entry name" value="ZnF_C3H1"/>
    <property type="match status" value="1"/>
</dbReference>
<feature type="compositionally biased region" description="Basic and acidic residues" evidence="5">
    <location>
        <begin position="117"/>
        <end position="126"/>
    </location>
</feature>
<dbReference type="STRING" id="65357.A0A024FSW3"/>
<dbReference type="Proteomes" id="UP000053237">
    <property type="component" value="Unassembled WGS sequence"/>
</dbReference>
<evidence type="ECO:0000256" key="1">
    <source>
        <dbReference type="ARBA" id="ARBA00022723"/>
    </source>
</evidence>
<dbReference type="AlphaFoldDB" id="A0A024FSW3"/>
<feature type="compositionally biased region" description="Basic and acidic residues" evidence="5">
    <location>
        <begin position="92"/>
        <end position="103"/>
    </location>
</feature>
<organism evidence="7 8">
    <name type="scientific">Albugo candida</name>
    <dbReference type="NCBI Taxonomy" id="65357"/>
    <lineage>
        <taxon>Eukaryota</taxon>
        <taxon>Sar</taxon>
        <taxon>Stramenopiles</taxon>
        <taxon>Oomycota</taxon>
        <taxon>Peronosporomycetes</taxon>
        <taxon>Albuginales</taxon>
        <taxon>Albuginaceae</taxon>
        <taxon>Albugo</taxon>
    </lineage>
</organism>
<feature type="zinc finger region" description="C3H1-type" evidence="4">
    <location>
        <begin position="423"/>
        <end position="451"/>
    </location>
</feature>
<dbReference type="EMBL" id="CAIX01000096">
    <property type="protein sequence ID" value="CCI10128.1"/>
    <property type="molecule type" value="Genomic_DNA"/>
</dbReference>
<gene>
    <name evidence="7" type="ORF">BN9_062420</name>
</gene>
<keyword evidence="2 4" id="KW-0863">Zinc-finger</keyword>